<keyword evidence="12 24" id="KW-0675">Receptor</keyword>
<feature type="region of interest" description="Disordered" evidence="20">
    <location>
        <begin position="940"/>
        <end position="959"/>
    </location>
</feature>
<feature type="transmembrane region" description="Helical" evidence="21">
    <location>
        <begin position="666"/>
        <end position="687"/>
    </location>
</feature>
<evidence type="ECO:0000256" key="11">
    <source>
        <dbReference type="ARBA" id="ARBA00023157"/>
    </source>
</evidence>
<dbReference type="Proteomes" id="UP000694920">
    <property type="component" value="Unplaced"/>
</dbReference>
<evidence type="ECO:0000256" key="15">
    <source>
        <dbReference type="ARBA" id="ARBA00023257"/>
    </source>
</evidence>
<keyword evidence="2" id="KW-1003">Cell membrane</keyword>
<feature type="domain" description="G-protein coupled receptors family 3 profile" evidence="22">
    <location>
        <begin position="492"/>
        <end position="774"/>
    </location>
</feature>
<evidence type="ECO:0000256" key="3">
    <source>
        <dbReference type="ARBA" id="ARBA00022553"/>
    </source>
</evidence>
<evidence type="ECO:0000313" key="23">
    <source>
        <dbReference type="Proteomes" id="UP000694920"/>
    </source>
</evidence>
<dbReference type="GO" id="GO:0007214">
    <property type="term" value="P:gamma-aminobutyric acid signaling pathway"/>
    <property type="evidence" value="ECO:0007669"/>
    <property type="project" value="TreeGrafter"/>
</dbReference>
<evidence type="ECO:0000256" key="9">
    <source>
        <dbReference type="ARBA" id="ARBA00023054"/>
    </source>
</evidence>
<dbReference type="FunFam" id="3.40.50.2300:FF:000072">
    <property type="entry name" value="Gamma-aminobutyric acid type B receptor subunit 2"/>
    <property type="match status" value="1"/>
</dbReference>
<evidence type="ECO:0000256" key="6">
    <source>
        <dbReference type="ARBA" id="ARBA00022989"/>
    </source>
</evidence>
<keyword evidence="8" id="KW-0297">G-protein coupled receptor</keyword>
<reference evidence="24" key="1">
    <citation type="submission" date="2025-08" db="UniProtKB">
        <authorList>
            <consortium name="RefSeq"/>
        </authorList>
    </citation>
    <scope>IDENTIFICATION</scope>
</reference>
<evidence type="ECO:0000256" key="19">
    <source>
        <dbReference type="SAM" id="Coils"/>
    </source>
</evidence>
<evidence type="ECO:0000256" key="13">
    <source>
        <dbReference type="ARBA" id="ARBA00023180"/>
    </source>
</evidence>
<dbReference type="PROSITE" id="PS00981">
    <property type="entry name" value="G_PROTEIN_RECEP_F3_3"/>
    <property type="match status" value="1"/>
</dbReference>
<dbReference type="RefSeq" id="XP_024936246.1">
    <property type="nucleotide sequence ID" value="XM_025080478.1"/>
</dbReference>
<evidence type="ECO:0000256" key="1">
    <source>
        <dbReference type="ARBA" id="ARBA00008991"/>
    </source>
</evidence>
<dbReference type="PRINTS" id="PR01177">
    <property type="entry name" value="GABAB1RECPTR"/>
</dbReference>
<comment type="similarity">
    <text evidence="1">Belongs to the G-protein coupled receptor 3 family. GABA-B receptor subfamily.</text>
</comment>
<dbReference type="GO" id="GO:0038039">
    <property type="term" value="C:G protein-coupled receptor heterodimeric complex"/>
    <property type="evidence" value="ECO:0007669"/>
    <property type="project" value="TreeGrafter"/>
</dbReference>
<evidence type="ECO:0000256" key="10">
    <source>
        <dbReference type="ARBA" id="ARBA00023136"/>
    </source>
</evidence>
<keyword evidence="10 21" id="KW-0472">Membrane</keyword>
<feature type="compositionally biased region" description="Basic and acidic residues" evidence="20">
    <location>
        <begin position="1003"/>
        <end position="1017"/>
    </location>
</feature>
<dbReference type="InterPro" id="IPR002455">
    <property type="entry name" value="GPCR3_GABA-B"/>
</dbReference>
<name>A0AAJ7VX08_CEPCN</name>
<dbReference type="InterPro" id="IPR001828">
    <property type="entry name" value="ANF_lig-bd_rcpt"/>
</dbReference>
<organism evidence="23 24">
    <name type="scientific">Cephus cinctus</name>
    <name type="common">Wheat stem sawfly</name>
    <dbReference type="NCBI Taxonomy" id="211228"/>
    <lineage>
        <taxon>Eukaryota</taxon>
        <taxon>Metazoa</taxon>
        <taxon>Ecdysozoa</taxon>
        <taxon>Arthropoda</taxon>
        <taxon>Hexapoda</taxon>
        <taxon>Insecta</taxon>
        <taxon>Pterygota</taxon>
        <taxon>Neoptera</taxon>
        <taxon>Endopterygota</taxon>
        <taxon>Hymenoptera</taxon>
        <taxon>Cephoidea</taxon>
        <taxon>Cephidae</taxon>
        <taxon>Cephus</taxon>
    </lineage>
</organism>
<proteinExistence type="inferred from homology"/>
<feature type="transmembrane region" description="Helical" evidence="21">
    <location>
        <begin position="492"/>
        <end position="517"/>
    </location>
</feature>
<evidence type="ECO:0000256" key="16">
    <source>
        <dbReference type="ARBA" id="ARBA00034104"/>
    </source>
</evidence>
<keyword evidence="14" id="KW-0807">Transducer</keyword>
<evidence type="ECO:0000256" key="20">
    <source>
        <dbReference type="SAM" id="MobiDB-lite"/>
    </source>
</evidence>
<dbReference type="PANTHER" id="PTHR10519:SF74">
    <property type="entry name" value="GAMMA-AMINOBUTYRIC ACID TYPE B RECEPTOR SUBUNIT 2"/>
    <property type="match status" value="1"/>
</dbReference>
<keyword evidence="7" id="KW-0770">Synapse</keyword>
<dbReference type="PRINTS" id="PR01176">
    <property type="entry name" value="GABABRECEPTR"/>
</dbReference>
<dbReference type="CDD" id="cd15294">
    <property type="entry name" value="7tmC_GABA-B-R2"/>
    <property type="match status" value="1"/>
</dbReference>
<evidence type="ECO:0000256" key="2">
    <source>
        <dbReference type="ARBA" id="ARBA00022475"/>
    </source>
</evidence>
<dbReference type="FunFam" id="3.40.50.2300:FF:000063">
    <property type="entry name" value="Gamma-aminobutyric acid type B receptor subunit"/>
    <property type="match status" value="1"/>
</dbReference>
<dbReference type="SUPFAM" id="SSF53822">
    <property type="entry name" value="Periplasmic binding protein-like I"/>
    <property type="match status" value="1"/>
</dbReference>
<dbReference type="InterPro" id="IPR017978">
    <property type="entry name" value="GPCR_3_C"/>
</dbReference>
<sequence>MLPLGGGGGGREAEGNSQGSNWARMSKGSRYCQLRPRRMHVRLIVAIFWIHAALVCTGQKPINLGGVKKRDVYIAGFFPYGRHVPESHIGRGVMPAVKLAVDHINEDPAMLRNYRLHMWWNDTECNAAVGVKAFFDMMHSGPHKVMLFGAACTQVTDPIAKASKHWRLTQLSYADTHPMFTSDSFPNFFRVVPSENAFNAPRVALLMHFNWTRVGTIYQNEPRYALAHNRLVADLDDNKMEVVETQSFATEVTTALEKLKEKDVRIILGNFDESWARQIFCKAFKFGMFGRKYQWVIMGTYGEEWWMRPGGGCAPSELAEALHGAILTDLLPLSTEQQITISGITPDEYRIEYDSRRGTEYSRFHGYTYDGIWAVALAIQHVARRIRHFRRNQTVADFKYRDELWERLFLEALRNTSFEGVTGPVRFYDNERKAYILLKQFQNGNEVKVGEYNGVTGNLDLSRGQPLVWRGRSPPKDRTLHIIEHSMVNITIYAALASAASLGIVMAAIFLAINIKYRNQRYIKMSSPHLNNLIIVGCMLTYSSVIFLGLDSQLSSVTAFPYICTARAWLLMAGFSLAFGSMFSKTWRVHSIFTDVKLNKKVIKDYQLFMVVGVLLVIDLAIMTTWQVADPFYRETKQMEPYPHPSSEDIIIIPENEYCQSNRMTVYLGSIYAYKGLLMIFGAFLAWETRHVSIPALNDSKYVGMSVYNVVIMCVTGAAISFVLADKQDAMFIMLAVFIIFCSTATLCLVFVPKLIELRRNPQGAIDKRIRATLRPMSKTRRDSSVSELEERLKEATAANQKFRKQLLEKESELQMYLRRLESDSVADTQETMDRLAVPRQESIIKREEPTVQRHGTQNHKGPSLTTETTDISMSMCSLNSTTTSQPELDYVNLSAADNHATKKKTSFSKMPAVAIESERVPLVQAGATLANNKSSNLASALKHTGDSAPRRKSRSVDGKECEPLIAKSPEPKLMGQTNVEFVPEAVEESESIVLEETEIPRDAKSQRANDVLEHRSRLPTPPPPKNVSFGEPQEQSYFEQTILPPPVQFVPKHRHAGSTSVSGHQSSLRRRSSVKNNGVAHSHQELLEKRRTSVPVNSISYISTENVRAGAIDESVGSLDRAYVIGECGHRRAFAQPSTGYRCEKHGGGRGHSHTMLNGGSNETPTPRRLRNHYEAHNASSPSVPATVNASFSDTEKYEESMSTIIQRSVSEKSREKCQRGRATLGHAAAECPHRRTAARRLRECRHTESKLRQQARLDYVQSSPNVATIHNSKFASANPRGGGGGGGGAGIGVIAGSGGAGGVGSVGASIGIVGGSTANVSKMYSAVSDGELLDLAILPIFQKLLSERHKGTTRGGYGASIASCPNISVKCDIVEYL</sequence>
<dbReference type="CTD" id="42561"/>
<dbReference type="GeneID" id="107263138"/>
<feature type="transmembrane region" description="Helical" evidence="21">
    <location>
        <begin position="731"/>
        <end position="752"/>
    </location>
</feature>
<dbReference type="InterPro" id="IPR028082">
    <property type="entry name" value="Peripla_BP_I"/>
</dbReference>
<evidence type="ECO:0000259" key="22">
    <source>
        <dbReference type="PROSITE" id="PS50259"/>
    </source>
</evidence>
<accession>A0AAJ7VX08</accession>
<comment type="subcellular location">
    <subcellularLocation>
        <location evidence="16">Postsynaptic cell membrane</location>
        <topology evidence="16">Multi-pass membrane protein</topology>
    </subcellularLocation>
</comment>
<keyword evidence="4 21" id="KW-0812">Transmembrane</keyword>
<feature type="transmembrane region" description="Helical" evidence="21">
    <location>
        <begin position="707"/>
        <end position="725"/>
    </location>
</feature>
<evidence type="ECO:0000256" key="7">
    <source>
        <dbReference type="ARBA" id="ARBA00023018"/>
    </source>
</evidence>
<evidence type="ECO:0000313" key="24">
    <source>
        <dbReference type="RefSeq" id="XP_024936246.1"/>
    </source>
</evidence>
<evidence type="ECO:0000256" key="8">
    <source>
        <dbReference type="ARBA" id="ARBA00023040"/>
    </source>
</evidence>
<dbReference type="CDD" id="cd06366">
    <property type="entry name" value="PBP1_GABAb_receptor"/>
    <property type="match status" value="1"/>
</dbReference>
<dbReference type="Pfam" id="PF00003">
    <property type="entry name" value="7tm_3"/>
    <property type="match status" value="1"/>
</dbReference>
<feature type="compositionally biased region" description="Basic and acidic residues" evidence="20">
    <location>
        <begin position="1083"/>
        <end position="1092"/>
    </location>
</feature>
<feature type="compositionally biased region" description="Polar residues" evidence="20">
    <location>
        <begin position="1156"/>
        <end position="1166"/>
    </location>
</feature>
<feature type="region of interest" description="Disordered" evidence="20">
    <location>
        <begin position="1"/>
        <end position="21"/>
    </location>
</feature>
<gene>
    <name evidence="24" type="primary">LOC107263138</name>
</gene>
<feature type="region of interest" description="Disordered" evidence="20">
    <location>
        <begin position="1003"/>
        <end position="1029"/>
    </location>
</feature>
<feature type="transmembrane region" description="Helical" evidence="21">
    <location>
        <begin position="608"/>
        <end position="629"/>
    </location>
</feature>
<feature type="region of interest" description="Disordered" evidence="20">
    <location>
        <begin position="1145"/>
        <end position="1170"/>
    </location>
</feature>
<dbReference type="Gene3D" id="3.40.50.2300">
    <property type="match status" value="2"/>
</dbReference>
<evidence type="ECO:0000256" key="18">
    <source>
        <dbReference type="ARBA" id="ARBA00083903"/>
    </source>
</evidence>
<evidence type="ECO:0000256" key="12">
    <source>
        <dbReference type="ARBA" id="ARBA00023170"/>
    </source>
</evidence>
<dbReference type="InterPro" id="IPR017979">
    <property type="entry name" value="GPCR_3_CS"/>
</dbReference>
<keyword evidence="3" id="KW-0597">Phosphoprotein</keyword>
<keyword evidence="15" id="KW-0628">Postsynaptic cell membrane</keyword>
<keyword evidence="6 21" id="KW-1133">Transmembrane helix</keyword>
<keyword evidence="13" id="KW-0325">Glycoprotein</keyword>
<keyword evidence="5" id="KW-0732">Signal</keyword>
<dbReference type="KEGG" id="ccin:107263138"/>
<protein>
    <recommendedName>
        <fullName evidence="17">Gamma-aminobutyric acid type B receptor subunit 2</fullName>
    </recommendedName>
    <alternativeName>
        <fullName evidence="18">G-protein coupled receptor 51</fullName>
    </alternativeName>
</protein>
<evidence type="ECO:0000256" key="17">
    <source>
        <dbReference type="ARBA" id="ARBA00073785"/>
    </source>
</evidence>
<dbReference type="PANTHER" id="PTHR10519">
    <property type="entry name" value="GABA-B RECEPTOR"/>
    <property type="match status" value="1"/>
</dbReference>
<evidence type="ECO:0000256" key="5">
    <source>
        <dbReference type="ARBA" id="ARBA00022729"/>
    </source>
</evidence>
<dbReference type="PROSITE" id="PS50259">
    <property type="entry name" value="G_PROTEIN_RECEP_F3_4"/>
    <property type="match status" value="1"/>
</dbReference>
<keyword evidence="11" id="KW-1015">Disulfide bond</keyword>
<keyword evidence="9 19" id="KW-0175">Coiled coil</keyword>
<evidence type="ECO:0000256" key="4">
    <source>
        <dbReference type="ARBA" id="ARBA00022692"/>
    </source>
</evidence>
<evidence type="ECO:0000256" key="14">
    <source>
        <dbReference type="ARBA" id="ARBA00023224"/>
    </source>
</evidence>
<dbReference type="Pfam" id="PF01094">
    <property type="entry name" value="ANF_receptor"/>
    <property type="match status" value="1"/>
</dbReference>
<evidence type="ECO:0000256" key="21">
    <source>
        <dbReference type="SAM" id="Phobius"/>
    </source>
</evidence>
<feature type="compositionally biased region" description="Polar residues" evidence="20">
    <location>
        <begin position="1058"/>
        <end position="1067"/>
    </location>
</feature>
<dbReference type="GO" id="GO:0004965">
    <property type="term" value="F:G protein-coupled GABA receptor activity"/>
    <property type="evidence" value="ECO:0007669"/>
    <property type="project" value="InterPro"/>
</dbReference>
<feature type="compositionally biased region" description="Basic and acidic residues" evidence="20">
    <location>
        <begin position="944"/>
        <end position="959"/>
    </location>
</feature>
<dbReference type="GO" id="GO:0045211">
    <property type="term" value="C:postsynaptic membrane"/>
    <property type="evidence" value="ECO:0007669"/>
    <property type="project" value="UniProtKB-SubCell"/>
</dbReference>
<feature type="region of interest" description="Disordered" evidence="20">
    <location>
        <begin position="1052"/>
        <end position="1092"/>
    </location>
</feature>
<feature type="compositionally biased region" description="Gly residues" evidence="20">
    <location>
        <begin position="1"/>
        <end position="10"/>
    </location>
</feature>
<feature type="coiled-coil region" evidence="19">
    <location>
        <begin position="786"/>
        <end position="820"/>
    </location>
</feature>
<keyword evidence="23" id="KW-1185">Reference proteome</keyword>
<feature type="transmembrane region" description="Helical" evidence="21">
    <location>
        <begin position="529"/>
        <end position="548"/>
    </location>
</feature>